<feature type="compositionally biased region" description="Basic and acidic residues" evidence="1">
    <location>
        <begin position="218"/>
        <end position="230"/>
    </location>
</feature>
<keyword evidence="2" id="KW-0472">Membrane</keyword>
<gene>
    <name evidence="4" type="primary">TGOLN2</name>
</gene>
<evidence type="ECO:0000256" key="2">
    <source>
        <dbReference type="SAM" id="Phobius"/>
    </source>
</evidence>
<name>A0A668UK18_OREAU</name>
<dbReference type="Proteomes" id="UP000472276">
    <property type="component" value="Unassembled WGS sequence"/>
</dbReference>
<feature type="compositionally biased region" description="Acidic residues" evidence="1">
    <location>
        <begin position="185"/>
        <end position="217"/>
    </location>
</feature>
<organism evidence="4 5">
    <name type="scientific">Oreochromis aureus</name>
    <name type="common">Israeli tilapia</name>
    <name type="synonym">Chromis aureus</name>
    <dbReference type="NCBI Taxonomy" id="47969"/>
    <lineage>
        <taxon>Eukaryota</taxon>
        <taxon>Metazoa</taxon>
        <taxon>Chordata</taxon>
        <taxon>Craniata</taxon>
        <taxon>Vertebrata</taxon>
        <taxon>Euteleostomi</taxon>
        <taxon>Actinopterygii</taxon>
        <taxon>Neopterygii</taxon>
        <taxon>Teleostei</taxon>
        <taxon>Neoteleostei</taxon>
        <taxon>Acanthomorphata</taxon>
        <taxon>Ovalentaria</taxon>
        <taxon>Cichlomorphae</taxon>
        <taxon>Cichliformes</taxon>
        <taxon>Cichlidae</taxon>
        <taxon>African cichlids</taxon>
        <taxon>Pseudocrenilabrinae</taxon>
        <taxon>Oreochromini</taxon>
        <taxon>Oreochromis</taxon>
    </lineage>
</organism>
<feature type="compositionally biased region" description="Basic and acidic residues" evidence="1">
    <location>
        <begin position="81"/>
        <end position="98"/>
    </location>
</feature>
<evidence type="ECO:0000256" key="1">
    <source>
        <dbReference type="SAM" id="MobiDB-lite"/>
    </source>
</evidence>
<feature type="signal peptide" evidence="3">
    <location>
        <begin position="1"/>
        <end position="24"/>
    </location>
</feature>
<evidence type="ECO:0000313" key="4">
    <source>
        <dbReference type="Ensembl" id="ENSOABP00000039134.1"/>
    </source>
</evidence>
<proteinExistence type="predicted"/>
<dbReference type="AlphaFoldDB" id="A0A668UK18"/>
<keyword evidence="5" id="KW-1185">Reference proteome</keyword>
<feature type="compositionally biased region" description="Basic and acidic residues" evidence="1">
    <location>
        <begin position="54"/>
        <end position="65"/>
    </location>
</feature>
<reference evidence="4" key="1">
    <citation type="submission" date="2025-08" db="UniProtKB">
        <authorList>
            <consortium name="Ensembl"/>
        </authorList>
    </citation>
    <scope>IDENTIFICATION</scope>
</reference>
<feature type="region of interest" description="Disordered" evidence="1">
    <location>
        <begin position="26"/>
        <end position="236"/>
    </location>
</feature>
<sequence>MRTVLLLLTTSAIFLCFISIGAQGEVSQNVNDPPVNGKNGTDQPQSSESGNHTGKADNVSKHEESPSSPKKGVNPTSEQSKAVEKNPDSAGDETDKQSQTENQQEDGNDQHDGKQDSGLQTQGKDQVPIQTDVQANPTEPETKHEEESPQDKAPTENSSKKKPISSTSTGKPKAKVSTTVKIQEEDLDEEENDEGLGDDHTDGDEESPDLANGEEEGKDGGEQTKKKEVKVPSNTSKMMENGESSHFFAYLVSAAVLVAVLYITYHNKRKIIAFVLEGKRSRAARRPKATEYQKLEQQVSGLYKEINFSAGLFKKCCNFSILSFLSDLISSQLLAV</sequence>
<feature type="transmembrane region" description="Helical" evidence="2">
    <location>
        <begin position="247"/>
        <end position="265"/>
    </location>
</feature>
<accession>A0A668UK18</accession>
<dbReference type="OMA" id="LWFNVCL"/>
<dbReference type="InterPro" id="IPR037645">
    <property type="entry name" value="KCT2"/>
</dbReference>
<evidence type="ECO:0000256" key="3">
    <source>
        <dbReference type="SAM" id="SignalP"/>
    </source>
</evidence>
<reference evidence="4" key="2">
    <citation type="submission" date="2025-09" db="UniProtKB">
        <authorList>
            <consortium name="Ensembl"/>
        </authorList>
    </citation>
    <scope>IDENTIFICATION</scope>
</reference>
<feature type="compositionally biased region" description="Polar residues" evidence="1">
    <location>
        <begin position="38"/>
        <end position="52"/>
    </location>
</feature>
<feature type="compositionally biased region" description="Polar residues" evidence="1">
    <location>
        <begin position="117"/>
        <end position="139"/>
    </location>
</feature>
<dbReference type="PANTHER" id="PTHR16502">
    <property type="entry name" value="KERATINOCYTE-ASSOCIATED TRANSMEMBRANE PROTEIN 2"/>
    <property type="match status" value="1"/>
</dbReference>
<protein>
    <recommendedName>
        <fullName evidence="6">Trans-golgi network protein 2</fullName>
    </recommendedName>
</protein>
<feature type="chain" id="PRO_5025387670" description="Trans-golgi network protein 2" evidence="3">
    <location>
        <begin position="25"/>
        <end position="336"/>
    </location>
</feature>
<keyword evidence="2" id="KW-1133">Transmembrane helix</keyword>
<evidence type="ECO:0008006" key="6">
    <source>
        <dbReference type="Google" id="ProtNLM"/>
    </source>
</evidence>
<keyword evidence="2" id="KW-0812">Transmembrane</keyword>
<evidence type="ECO:0000313" key="5">
    <source>
        <dbReference type="Proteomes" id="UP000472276"/>
    </source>
</evidence>
<dbReference type="PANTHER" id="PTHR16502:SF0">
    <property type="entry name" value="KERATINOCYTE-ASSOCIATED TRANSMEMBRANE PROTEIN 2"/>
    <property type="match status" value="1"/>
</dbReference>
<dbReference type="Pfam" id="PF17818">
    <property type="entry name" value="KCT2"/>
    <property type="match status" value="1"/>
</dbReference>
<keyword evidence="3" id="KW-0732">Signal</keyword>
<feature type="compositionally biased region" description="Basic and acidic residues" evidence="1">
    <location>
        <begin position="140"/>
        <end position="154"/>
    </location>
</feature>
<dbReference type="Ensembl" id="ENSOABT00000040213.2">
    <property type="protein sequence ID" value="ENSOABP00000039134.1"/>
    <property type="gene ID" value="ENSOABG00000017862.2"/>
</dbReference>